<feature type="region of interest" description="Disordered" evidence="2">
    <location>
        <begin position="423"/>
        <end position="469"/>
    </location>
</feature>
<dbReference type="SUPFAM" id="SSF48452">
    <property type="entry name" value="TPR-like"/>
    <property type="match status" value="1"/>
</dbReference>
<dbReference type="InterPro" id="IPR019734">
    <property type="entry name" value="TPR_rpt"/>
</dbReference>
<feature type="compositionally biased region" description="Low complexity" evidence="2">
    <location>
        <begin position="379"/>
        <end position="410"/>
    </location>
</feature>
<comment type="caution">
    <text evidence="5">The sequence shown here is derived from an EMBL/GenBank/DDBJ whole genome shotgun (WGS) entry which is preliminary data.</text>
</comment>
<dbReference type="SUPFAM" id="SSF110997">
    <property type="entry name" value="Sporulation related repeat"/>
    <property type="match status" value="1"/>
</dbReference>
<evidence type="ECO:0000256" key="3">
    <source>
        <dbReference type="SAM" id="SignalP"/>
    </source>
</evidence>
<feature type="compositionally biased region" description="Basic and acidic residues" evidence="2">
    <location>
        <begin position="291"/>
        <end position="306"/>
    </location>
</feature>
<proteinExistence type="predicted"/>
<sequence>MKHIRFLRPIALALAISAGAGSLPAYGQAGLVPAPNPEADRLAQEMRVLAADPRDVRALLEAGNSSARLGDTAAALAFFARAEAADPTNPGILAGRGAALVRMERPGEALRLFQAAEARGLPVREYAGDRGFAYDLLGQPGLAQADYKLALQNGSDDETIRRYALSLGISGNVDESMRQLDPLLRKSDRAAWRARAFVLAMNGDMPGAERIAASMMPGNMGHSLAPFFRRLANLAPADRAFAVHFGQLSPTAARLADARQAPPLPRYIAPTRAVQVAQAQPQTARAAASAQRDRRSRREREREARDVAPPARRTSPEQNAPVQTAAAAPLPVPPSLPREQTPLVQPLPAPRAEEIDAPVRDAAAPTEVARRETPRPERAAIAAPGQGSPAAASAGDTARADATPAVAPSPVVRAPAPANVAAAPAPGAVETLPDAARPTQQGASPTSENAVANRSEPTPPGPARVGQEDSVLASIVAGITIPAEELQVVTAVPVDPVPEPTQVAAAPEAARPTSRAETARPIAPKPKPKPELPKAEPAKGKDAKKVDTPKPDPKAKKGEPAKPDPKAKKPEPKGEPARVWVQVAGGANVTNLPQAWKSVTAKAPAAFKGKSGWWTPLRATNRVLAGPFKSAAEAQAFVNSLRKADVPAFVFTSEAGQKVTRLGGN</sequence>
<evidence type="ECO:0000256" key="1">
    <source>
        <dbReference type="PROSITE-ProRule" id="PRU00339"/>
    </source>
</evidence>
<feature type="domain" description="SPOR" evidence="4">
    <location>
        <begin position="573"/>
        <end position="654"/>
    </location>
</feature>
<evidence type="ECO:0000259" key="4">
    <source>
        <dbReference type="PROSITE" id="PS51724"/>
    </source>
</evidence>
<feature type="chain" id="PRO_5045056831" evidence="3">
    <location>
        <begin position="28"/>
        <end position="665"/>
    </location>
</feature>
<dbReference type="InterPro" id="IPR011990">
    <property type="entry name" value="TPR-like_helical_dom_sf"/>
</dbReference>
<dbReference type="Pfam" id="PF05036">
    <property type="entry name" value="SPOR"/>
    <property type="match status" value="1"/>
</dbReference>
<keyword evidence="1" id="KW-0802">TPR repeat</keyword>
<dbReference type="PROSITE" id="PS51724">
    <property type="entry name" value="SPOR"/>
    <property type="match status" value="1"/>
</dbReference>
<protein>
    <submittedName>
        <fullName evidence="5">SPOR domain-containing protein</fullName>
    </submittedName>
</protein>
<dbReference type="InterPro" id="IPR036680">
    <property type="entry name" value="SPOR-like_sf"/>
</dbReference>
<feature type="compositionally biased region" description="Low complexity" evidence="2">
    <location>
        <begin position="274"/>
        <end position="290"/>
    </location>
</feature>
<keyword evidence="3" id="KW-0732">Signal</keyword>
<dbReference type="Gene3D" id="1.25.40.10">
    <property type="entry name" value="Tetratricopeptide repeat domain"/>
    <property type="match status" value="1"/>
</dbReference>
<feature type="compositionally biased region" description="Basic and acidic residues" evidence="2">
    <location>
        <begin position="368"/>
        <end position="378"/>
    </location>
</feature>
<feature type="compositionally biased region" description="Basic and acidic residues" evidence="2">
    <location>
        <begin position="528"/>
        <end position="576"/>
    </location>
</feature>
<feature type="repeat" description="TPR" evidence="1">
    <location>
        <begin position="56"/>
        <end position="89"/>
    </location>
</feature>
<name>A0ABU3N246_9SPHN</name>
<accession>A0ABU3N246</accession>
<feature type="signal peptide" evidence="3">
    <location>
        <begin position="1"/>
        <end position="27"/>
    </location>
</feature>
<reference evidence="5" key="1">
    <citation type="submission" date="2022-04" db="EMBL/GenBank/DDBJ databases">
        <title>Tomato heritable bacteria conferring resistance against bacterial wilt.</title>
        <authorList>
            <person name="Yin J."/>
        </authorList>
    </citation>
    <scope>NUCLEOTIDE SEQUENCE</scope>
    <source>
        <strain evidence="5">Cra20</strain>
    </source>
</reference>
<dbReference type="PROSITE" id="PS50005">
    <property type="entry name" value="TPR"/>
    <property type="match status" value="1"/>
</dbReference>
<feature type="compositionally biased region" description="Low complexity" evidence="2">
    <location>
        <begin position="320"/>
        <end position="329"/>
    </location>
</feature>
<feature type="compositionally biased region" description="Polar residues" evidence="2">
    <location>
        <begin position="438"/>
        <end position="456"/>
    </location>
</feature>
<evidence type="ECO:0000313" key="5">
    <source>
        <dbReference type="EMBL" id="MDT8757295.1"/>
    </source>
</evidence>
<evidence type="ECO:0000256" key="2">
    <source>
        <dbReference type="SAM" id="MobiDB-lite"/>
    </source>
</evidence>
<dbReference type="InterPro" id="IPR007730">
    <property type="entry name" value="SPOR-like_dom"/>
</dbReference>
<dbReference type="EMBL" id="JALMLT010000001">
    <property type="protein sequence ID" value="MDT8757295.1"/>
    <property type="molecule type" value="Genomic_DNA"/>
</dbReference>
<organism evidence="5">
    <name type="scientific">Sphingomonas psychrotolerans</name>
    <dbReference type="NCBI Taxonomy" id="1327635"/>
    <lineage>
        <taxon>Bacteria</taxon>
        <taxon>Pseudomonadati</taxon>
        <taxon>Pseudomonadota</taxon>
        <taxon>Alphaproteobacteria</taxon>
        <taxon>Sphingomonadales</taxon>
        <taxon>Sphingomonadaceae</taxon>
        <taxon>Sphingomonas</taxon>
    </lineage>
</organism>
<feature type="region of interest" description="Disordered" evidence="2">
    <location>
        <begin position="274"/>
        <end position="410"/>
    </location>
</feature>
<gene>
    <name evidence="5" type="ORF">MZO42_01165</name>
</gene>
<feature type="region of interest" description="Disordered" evidence="2">
    <location>
        <begin position="497"/>
        <end position="576"/>
    </location>
</feature>